<evidence type="ECO:0000256" key="1">
    <source>
        <dbReference type="ARBA" id="ARBA00001971"/>
    </source>
</evidence>
<evidence type="ECO:0000256" key="10">
    <source>
        <dbReference type="ARBA" id="ARBA00023033"/>
    </source>
</evidence>
<dbReference type="InterPro" id="IPR036396">
    <property type="entry name" value="Cyt_P450_sf"/>
</dbReference>
<evidence type="ECO:0000256" key="8">
    <source>
        <dbReference type="ARBA" id="ARBA00023002"/>
    </source>
</evidence>
<dbReference type="STRING" id="97972.A0A2V1DC72"/>
<feature type="transmembrane region" description="Helical" evidence="14">
    <location>
        <begin position="28"/>
        <end position="49"/>
    </location>
</feature>
<gene>
    <name evidence="15" type="ORF">DM02DRAFT_689900</name>
</gene>
<evidence type="ECO:0000313" key="15">
    <source>
        <dbReference type="EMBL" id="PVH95575.1"/>
    </source>
</evidence>
<evidence type="ECO:0000256" key="13">
    <source>
        <dbReference type="RuleBase" id="RU000461"/>
    </source>
</evidence>
<dbReference type="CDD" id="cd11061">
    <property type="entry name" value="CYP67-like"/>
    <property type="match status" value="1"/>
</dbReference>
<dbReference type="SUPFAM" id="SSF48264">
    <property type="entry name" value="Cytochrome P450"/>
    <property type="match status" value="1"/>
</dbReference>
<evidence type="ECO:0000256" key="4">
    <source>
        <dbReference type="ARBA" id="ARBA00022617"/>
    </source>
</evidence>
<dbReference type="OrthoDB" id="6692864at2759"/>
<name>A0A2V1DC72_9PLEO</name>
<dbReference type="GO" id="GO:0004497">
    <property type="term" value="F:monooxygenase activity"/>
    <property type="evidence" value="ECO:0007669"/>
    <property type="project" value="UniProtKB-KW"/>
</dbReference>
<reference evidence="15 16" key="1">
    <citation type="journal article" date="2018" name="Sci. Rep.">
        <title>Comparative genomics provides insights into the lifestyle and reveals functional heterogeneity of dark septate endophytic fungi.</title>
        <authorList>
            <person name="Knapp D.G."/>
            <person name="Nemeth J.B."/>
            <person name="Barry K."/>
            <person name="Hainaut M."/>
            <person name="Henrissat B."/>
            <person name="Johnson J."/>
            <person name="Kuo A."/>
            <person name="Lim J.H.P."/>
            <person name="Lipzen A."/>
            <person name="Nolan M."/>
            <person name="Ohm R.A."/>
            <person name="Tamas L."/>
            <person name="Grigoriev I.V."/>
            <person name="Spatafora J.W."/>
            <person name="Nagy L.G."/>
            <person name="Kovacs G.M."/>
        </authorList>
    </citation>
    <scope>NUCLEOTIDE SEQUENCE [LARGE SCALE GENOMIC DNA]</scope>
    <source>
        <strain evidence="15 16">DSE2036</strain>
    </source>
</reference>
<evidence type="ECO:0000256" key="3">
    <source>
        <dbReference type="ARBA" id="ARBA00010617"/>
    </source>
</evidence>
<evidence type="ECO:0000256" key="11">
    <source>
        <dbReference type="ARBA" id="ARBA00023136"/>
    </source>
</evidence>
<dbReference type="GO" id="GO:0005506">
    <property type="term" value="F:iron ion binding"/>
    <property type="evidence" value="ECO:0007669"/>
    <property type="project" value="InterPro"/>
</dbReference>
<dbReference type="InterPro" id="IPR050121">
    <property type="entry name" value="Cytochrome_P450_monoxygenase"/>
</dbReference>
<keyword evidence="11 14" id="KW-0472">Membrane</keyword>
<dbReference type="Gene3D" id="1.10.630.10">
    <property type="entry name" value="Cytochrome P450"/>
    <property type="match status" value="1"/>
</dbReference>
<proteinExistence type="inferred from homology"/>
<protein>
    <submittedName>
        <fullName evidence="15">Cytochrome P450</fullName>
    </submittedName>
</protein>
<keyword evidence="5 14" id="KW-0812">Transmembrane</keyword>
<dbReference type="GO" id="GO:0016020">
    <property type="term" value="C:membrane"/>
    <property type="evidence" value="ECO:0007669"/>
    <property type="project" value="UniProtKB-SubCell"/>
</dbReference>
<dbReference type="EMBL" id="KZ805491">
    <property type="protein sequence ID" value="PVH95575.1"/>
    <property type="molecule type" value="Genomic_DNA"/>
</dbReference>
<organism evidence="15 16">
    <name type="scientific">Periconia macrospinosa</name>
    <dbReference type="NCBI Taxonomy" id="97972"/>
    <lineage>
        <taxon>Eukaryota</taxon>
        <taxon>Fungi</taxon>
        <taxon>Dikarya</taxon>
        <taxon>Ascomycota</taxon>
        <taxon>Pezizomycotina</taxon>
        <taxon>Dothideomycetes</taxon>
        <taxon>Pleosporomycetidae</taxon>
        <taxon>Pleosporales</taxon>
        <taxon>Massarineae</taxon>
        <taxon>Periconiaceae</taxon>
        <taxon>Periconia</taxon>
    </lineage>
</organism>
<dbReference type="AlphaFoldDB" id="A0A2V1DC72"/>
<feature type="transmembrane region" description="Helical" evidence="14">
    <location>
        <begin position="61"/>
        <end position="83"/>
    </location>
</feature>
<comment type="subcellular location">
    <subcellularLocation>
        <location evidence="2">Membrane</location>
    </subcellularLocation>
</comment>
<dbReference type="Pfam" id="PF00067">
    <property type="entry name" value="p450"/>
    <property type="match status" value="1"/>
</dbReference>
<keyword evidence="9 12" id="KW-0408">Iron</keyword>
<keyword evidence="8 13" id="KW-0560">Oxidoreductase</keyword>
<accession>A0A2V1DC72</accession>
<keyword evidence="7 14" id="KW-1133">Transmembrane helix</keyword>
<dbReference type="PRINTS" id="PR00385">
    <property type="entry name" value="P450"/>
</dbReference>
<comment type="cofactor">
    <cofactor evidence="1 12">
        <name>heme</name>
        <dbReference type="ChEBI" id="CHEBI:30413"/>
    </cofactor>
</comment>
<dbReference type="InterPro" id="IPR002401">
    <property type="entry name" value="Cyt_P450_E_grp-I"/>
</dbReference>
<dbReference type="PROSITE" id="PS00086">
    <property type="entry name" value="CYTOCHROME_P450"/>
    <property type="match status" value="1"/>
</dbReference>
<evidence type="ECO:0000256" key="9">
    <source>
        <dbReference type="ARBA" id="ARBA00023004"/>
    </source>
</evidence>
<dbReference type="GO" id="GO:0020037">
    <property type="term" value="F:heme binding"/>
    <property type="evidence" value="ECO:0007669"/>
    <property type="project" value="InterPro"/>
</dbReference>
<keyword evidence="16" id="KW-1185">Reference proteome</keyword>
<dbReference type="PANTHER" id="PTHR24305">
    <property type="entry name" value="CYTOCHROME P450"/>
    <property type="match status" value="1"/>
</dbReference>
<evidence type="ECO:0000313" key="16">
    <source>
        <dbReference type="Proteomes" id="UP000244855"/>
    </source>
</evidence>
<dbReference type="PANTHER" id="PTHR24305:SF112">
    <property type="entry name" value="L-ORNITHINE-N5-MONOOXYGENASE (EUROFUNG)"/>
    <property type="match status" value="1"/>
</dbReference>
<keyword evidence="6 12" id="KW-0479">Metal-binding</keyword>
<comment type="similarity">
    <text evidence="3 13">Belongs to the cytochrome P450 family.</text>
</comment>
<dbReference type="Proteomes" id="UP000244855">
    <property type="component" value="Unassembled WGS sequence"/>
</dbReference>
<evidence type="ECO:0000256" key="5">
    <source>
        <dbReference type="ARBA" id="ARBA00022692"/>
    </source>
</evidence>
<dbReference type="InterPro" id="IPR001128">
    <property type="entry name" value="Cyt_P450"/>
</dbReference>
<evidence type="ECO:0000256" key="14">
    <source>
        <dbReference type="SAM" id="Phobius"/>
    </source>
</evidence>
<sequence>MLRIIITSIALGFLVHHGFFIRGEWHLAAPRVILAHLVIIPAFFSWQLYRDEDYKLGKLVSVAIAASTYVFGLFLSIVIYRLYFHRLKKFPGPRLAGVSKLWHVWQCRSSRGHHVLEQLYKEYGPFVRTGPNEITIFHPAVYDAMDGPKNRNTRSDWYDLLYPRVSSIFTRDAKTHDLRRKVWDNAFHQVALSNYYKGLTKHVRRLERILDEGSGKPFVVNDILYRFSFDSMGDFGFSEDFKSLESGNCNSAQNNLSSAISLLGPFSPAIWIPRIAFAFIPGVWKVRDWFQMLEDADSLMNSRMKKKKAGKDISHFFIEAYKSGQKTQVTRQLLSGDTVTLLVAGSDSTAPSLIVLLYFLARYPKHAEKIRHELEGVDITDVKALSGLHHLTGTINESMRLLPAILSFSSRVTPPEGLMIDNTYIPGNTKICAPRYSIGRMASAYTSPHEFLPERWYSQPELIKDKRAFAPFGLGRTSCVGKHLAMAQMRLVAASILTNFHVRFVCTEEEMTVERDMLDQLTAKPGKLRLIFEKRC</sequence>
<evidence type="ECO:0000256" key="6">
    <source>
        <dbReference type="ARBA" id="ARBA00022723"/>
    </source>
</evidence>
<keyword evidence="4 12" id="KW-0349">Heme</keyword>
<dbReference type="PRINTS" id="PR00463">
    <property type="entry name" value="EP450I"/>
</dbReference>
<feature type="binding site" description="axial binding residue" evidence="12">
    <location>
        <position position="479"/>
    </location>
    <ligand>
        <name>heme</name>
        <dbReference type="ChEBI" id="CHEBI:30413"/>
    </ligand>
    <ligandPart>
        <name>Fe</name>
        <dbReference type="ChEBI" id="CHEBI:18248"/>
    </ligandPart>
</feature>
<evidence type="ECO:0000256" key="2">
    <source>
        <dbReference type="ARBA" id="ARBA00004370"/>
    </source>
</evidence>
<dbReference type="GO" id="GO:0016705">
    <property type="term" value="F:oxidoreductase activity, acting on paired donors, with incorporation or reduction of molecular oxygen"/>
    <property type="evidence" value="ECO:0007669"/>
    <property type="project" value="InterPro"/>
</dbReference>
<evidence type="ECO:0000256" key="7">
    <source>
        <dbReference type="ARBA" id="ARBA00022989"/>
    </source>
</evidence>
<keyword evidence="10 13" id="KW-0503">Monooxygenase</keyword>
<evidence type="ECO:0000256" key="12">
    <source>
        <dbReference type="PIRSR" id="PIRSR602401-1"/>
    </source>
</evidence>
<dbReference type="InterPro" id="IPR017972">
    <property type="entry name" value="Cyt_P450_CS"/>
</dbReference>